<comment type="similarity">
    <text evidence="3">Belongs to the Nudix hydrolase family. NudC subfamily.</text>
</comment>
<dbReference type="Gene3D" id="3.90.79.20">
    <property type="match status" value="1"/>
</dbReference>
<keyword evidence="5" id="KW-0479">Metal-binding</keyword>
<dbReference type="InterPro" id="IPR015376">
    <property type="entry name" value="Znr_NADH_PPase"/>
</dbReference>
<evidence type="ECO:0000256" key="3">
    <source>
        <dbReference type="ARBA" id="ARBA00009595"/>
    </source>
</evidence>
<comment type="catalytic activity">
    <reaction evidence="9">
        <text>a 5'-end NAD(+)-phospho-ribonucleoside in mRNA + H2O = a 5'-end phospho-adenosine-phospho-ribonucleoside in mRNA + beta-nicotinamide D-ribonucleotide + 2 H(+)</text>
        <dbReference type="Rhea" id="RHEA:60876"/>
        <dbReference type="Rhea" id="RHEA-COMP:15698"/>
        <dbReference type="Rhea" id="RHEA-COMP:15719"/>
        <dbReference type="ChEBI" id="CHEBI:14649"/>
        <dbReference type="ChEBI" id="CHEBI:15377"/>
        <dbReference type="ChEBI" id="CHEBI:15378"/>
        <dbReference type="ChEBI" id="CHEBI:144029"/>
        <dbReference type="ChEBI" id="CHEBI:144051"/>
    </reaction>
    <physiologicalReaction direction="left-to-right" evidence="9">
        <dbReference type="Rhea" id="RHEA:60877"/>
    </physiologicalReaction>
</comment>
<evidence type="ECO:0000313" key="12">
    <source>
        <dbReference type="Proteomes" id="UP000809621"/>
    </source>
</evidence>
<feature type="domain" description="Nudix hydrolase" evidence="10">
    <location>
        <begin position="132"/>
        <end position="255"/>
    </location>
</feature>
<dbReference type="PANTHER" id="PTHR42904:SF6">
    <property type="entry name" value="NAD-CAPPED RNA HYDROLASE NUDT12"/>
    <property type="match status" value="1"/>
</dbReference>
<dbReference type="InterPro" id="IPR049734">
    <property type="entry name" value="NudC-like_C"/>
</dbReference>
<dbReference type="InterPro" id="IPR015797">
    <property type="entry name" value="NUDIX_hydrolase-like_dom_sf"/>
</dbReference>
<dbReference type="PROSITE" id="PS51462">
    <property type="entry name" value="NUDIX"/>
    <property type="match status" value="1"/>
</dbReference>
<dbReference type="EC" id="3.6.1.22" evidence="4"/>
<dbReference type="SUPFAM" id="SSF55811">
    <property type="entry name" value="Nudix"/>
    <property type="match status" value="2"/>
</dbReference>
<evidence type="ECO:0000256" key="4">
    <source>
        <dbReference type="ARBA" id="ARBA00012381"/>
    </source>
</evidence>
<organism evidence="11 12">
    <name type="scientific">Vibrio ulleungensis</name>
    <dbReference type="NCBI Taxonomy" id="2807619"/>
    <lineage>
        <taxon>Bacteria</taxon>
        <taxon>Pseudomonadati</taxon>
        <taxon>Pseudomonadota</taxon>
        <taxon>Gammaproteobacteria</taxon>
        <taxon>Vibrionales</taxon>
        <taxon>Vibrionaceae</taxon>
        <taxon>Vibrio</taxon>
    </lineage>
</organism>
<keyword evidence="12" id="KW-1185">Reference proteome</keyword>
<comment type="cofactor">
    <cofactor evidence="1">
        <name>Mg(2+)</name>
        <dbReference type="ChEBI" id="CHEBI:18420"/>
    </cofactor>
</comment>
<evidence type="ECO:0000259" key="10">
    <source>
        <dbReference type="PROSITE" id="PS51462"/>
    </source>
</evidence>
<dbReference type="Gene3D" id="3.90.79.10">
    <property type="entry name" value="Nucleoside Triphosphate Pyrophosphohydrolase"/>
    <property type="match status" value="1"/>
</dbReference>
<sequence>MLRKSNHEQSEKAYWLSVLNTDIATRDGELLFGTSDELNIDKSAAVKLDHYQGYQVYWLPSEDAESLPEVEYLSMREFLTLDKPLFHLASKAMVLENMLHTQRFCSSCGGRTHFNRRELSMQCSDCRTQHYPRIYPCIIVAVVKQGKILLAKHHRHKKPFYTVLAGYLESGETLEECVEREVYEESQIRVKKIEYVGSQPWAFSNSLMVGFTAEYESGEIKIDQHELVDAQWFDFNDLPEMAPPGTIARELIDLATGQG</sequence>
<dbReference type="InterPro" id="IPR000086">
    <property type="entry name" value="NUDIX_hydrolase_dom"/>
</dbReference>
<evidence type="ECO:0000256" key="9">
    <source>
        <dbReference type="ARBA" id="ARBA00023679"/>
    </source>
</evidence>
<protein>
    <recommendedName>
        <fullName evidence="4">NAD(+) diphosphatase</fullName>
        <ecNumber evidence="4">3.6.1.22</ecNumber>
    </recommendedName>
</protein>
<dbReference type="CDD" id="cd03429">
    <property type="entry name" value="NUDIX_NADH_pyrophosphatase_Nudt13"/>
    <property type="match status" value="1"/>
</dbReference>
<evidence type="ECO:0000256" key="5">
    <source>
        <dbReference type="ARBA" id="ARBA00022723"/>
    </source>
</evidence>
<dbReference type="RefSeq" id="WP_205159753.1">
    <property type="nucleotide sequence ID" value="NZ_JAFEUM010000009.1"/>
</dbReference>
<comment type="cofactor">
    <cofactor evidence="2">
        <name>Zn(2+)</name>
        <dbReference type="ChEBI" id="CHEBI:29105"/>
    </cofactor>
</comment>
<evidence type="ECO:0000256" key="8">
    <source>
        <dbReference type="ARBA" id="ARBA00023027"/>
    </source>
</evidence>
<evidence type="ECO:0000256" key="6">
    <source>
        <dbReference type="ARBA" id="ARBA00022801"/>
    </source>
</evidence>
<reference evidence="11 12" key="1">
    <citation type="submission" date="2021-02" db="EMBL/GenBank/DDBJ databases">
        <authorList>
            <person name="Park J.-S."/>
        </authorList>
    </citation>
    <scope>NUCLEOTIDE SEQUENCE [LARGE SCALE GENOMIC DNA]</scope>
    <source>
        <strain evidence="11 12">188UL20-2</strain>
    </source>
</reference>
<dbReference type="Proteomes" id="UP000809621">
    <property type="component" value="Unassembled WGS sequence"/>
</dbReference>
<dbReference type="PANTHER" id="PTHR42904">
    <property type="entry name" value="NUDIX HYDROLASE, NUDC SUBFAMILY"/>
    <property type="match status" value="1"/>
</dbReference>
<name>A0ABS2HLD0_9VIBR</name>
<comment type="caution">
    <text evidence="11">The sequence shown here is derived from an EMBL/GenBank/DDBJ whole genome shotgun (WGS) entry which is preliminary data.</text>
</comment>
<evidence type="ECO:0000256" key="7">
    <source>
        <dbReference type="ARBA" id="ARBA00022842"/>
    </source>
</evidence>
<proteinExistence type="inferred from homology"/>
<accession>A0ABS2HLD0</accession>
<evidence type="ECO:0000256" key="2">
    <source>
        <dbReference type="ARBA" id="ARBA00001947"/>
    </source>
</evidence>
<evidence type="ECO:0000256" key="1">
    <source>
        <dbReference type="ARBA" id="ARBA00001946"/>
    </source>
</evidence>
<gene>
    <name evidence="11" type="primary">nudC</name>
    <name evidence="11" type="ORF">JQC93_18050</name>
</gene>
<dbReference type="Pfam" id="PF00293">
    <property type="entry name" value="NUDIX"/>
    <property type="match status" value="1"/>
</dbReference>
<evidence type="ECO:0000313" key="11">
    <source>
        <dbReference type="EMBL" id="MBM7038295.1"/>
    </source>
</evidence>
<keyword evidence="6 11" id="KW-0378">Hydrolase</keyword>
<dbReference type="GO" id="GO:0016787">
    <property type="term" value="F:hydrolase activity"/>
    <property type="evidence" value="ECO:0007669"/>
    <property type="project" value="UniProtKB-KW"/>
</dbReference>
<keyword evidence="8" id="KW-0520">NAD</keyword>
<dbReference type="EMBL" id="JAFEUM010000009">
    <property type="protein sequence ID" value="MBM7038295.1"/>
    <property type="molecule type" value="Genomic_DNA"/>
</dbReference>
<keyword evidence="7" id="KW-0460">Magnesium</keyword>
<dbReference type="InterPro" id="IPR050241">
    <property type="entry name" value="NAD-cap_RNA_hydrolase_NudC"/>
</dbReference>
<dbReference type="Pfam" id="PF09297">
    <property type="entry name" value="Zn_ribbon_NUD"/>
    <property type="match status" value="1"/>
</dbReference>
<dbReference type="NCBIfam" id="NF001299">
    <property type="entry name" value="PRK00241.1"/>
    <property type="match status" value="1"/>
</dbReference>